<evidence type="ECO:0000313" key="2">
    <source>
        <dbReference type="Proteomes" id="UP000800040"/>
    </source>
</evidence>
<name>A0A6A5KJA7_9PLEO</name>
<dbReference type="AlphaFoldDB" id="A0A6A5KJA7"/>
<proteinExistence type="predicted"/>
<dbReference type="Proteomes" id="UP000800040">
    <property type="component" value="Unassembled WGS sequence"/>
</dbReference>
<keyword evidence="2" id="KW-1185">Reference proteome</keyword>
<dbReference type="EMBL" id="ML975285">
    <property type="protein sequence ID" value="KAF1835576.1"/>
    <property type="molecule type" value="Genomic_DNA"/>
</dbReference>
<organism evidence="1 2">
    <name type="scientific">Decorospora gaudefroyi</name>
    <dbReference type="NCBI Taxonomy" id="184978"/>
    <lineage>
        <taxon>Eukaryota</taxon>
        <taxon>Fungi</taxon>
        <taxon>Dikarya</taxon>
        <taxon>Ascomycota</taxon>
        <taxon>Pezizomycotina</taxon>
        <taxon>Dothideomycetes</taxon>
        <taxon>Pleosporomycetidae</taxon>
        <taxon>Pleosporales</taxon>
        <taxon>Pleosporineae</taxon>
        <taxon>Pleosporaceae</taxon>
        <taxon>Decorospora</taxon>
    </lineage>
</organism>
<accession>A0A6A5KJA7</accession>
<evidence type="ECO:0000313" key="1">
    <source>
        <dbReference type="EMBL" id="KAF1835576.1"/>
    </source>
</evidence>
<reference evidence="1" key="1">
    <citation type="submission" date="2020-01" db="EMBL/GenBank/DDBJ databases">
        <authorList>
            <consortium name="DOE Joint Genome Institute"/>
            <person name="Haridas S."/>
            <person name="Albert R."/>
            <person name="Binder M."/>
            <person name="Bloem J."/>
            <person name="Labutti K."/>
            <person name="Salamov A."/>
            <person name="Andreopoulos B."/>
            <person name="Baker S.E."/>
            <person name="Barry K."/>
            <person name="Bills G."/>
            <person name="Bluhm B.H."/>
            <person name="Cannon C."/>
            <person name="Castanera R."/>
            <person name="Culley D.E."/>
            <person name="Daum C."/>
            <person name="Ezra D."/>
            <person name="Gonzalez J.B."/>
            <person name="Henrissat B."/>
            <person name="Kuo A."/>
            <person name="Liang C."/>
            <person name="Lipzen A."/>
            <person name="Lutzoni F."/>
            <person name="Magnuson J."/>
            <person name="Mondo S."/>
            <person name="Nolan M."/>
            <person name="Ohm R."/>
            <person name="Pangilinan J."/>
            <person name="Park H.-J."/>
            <person name="Ramirez L."/>
            <person name="Alfaro M."/>
            <person name="Sun H."/>
            <person name="Tritt A."/>
            <person name="Yoshinaga Y."/>
            <person name="Zwiers L.-H."/>
            <person name="Turgeon B.G."/>
            <person name="Goodwin S.B."/>
            <person name="Spatafora J.W."/>
            <person name="Crous P.W."/>
            <person name="Grigoriev I.V."/>
        </authorList>
    </citation>
    <scope>NUCLEOTIDE SEQUENCE</scope>
    <source>
        <strain evidence="1">P77</strain>
    </source>
</reference>
<protein>
    <submittedName>
        <fullName evidence="1">Uncharacterized protein</fullName>
    </submittedName>
</protein>
<gene>
    <name evidence="1" type="ORF">BDW02DRAFT_282517</name>
</gene>
<sequence length="264" mass="30082">MQNSDWASSKFLTDFIKSHVEKEAADGHEDVWSSWLSVPFPPLTTYKYVLEQRKMFERIGQLLPAASIPAFNEWKNARLVEGVQHVRLRHMSIEYAKSLVELLPLIPCSVQITHVLPNLETMTPELKPLRFLMELSSDSVSGIPRHDSCVKPAFQKLAKELASSWRVSMDDLLIVSPPHHRSSYSYINMPSLSVKEDLLEVFHQHMKLGSVEEGCQILKSKLPVLPAVTDKFWLRWVDLFTFHVSLLGVLEAHKITALNEVGSQ</sequence>